<reference evidence="1" key="2">
    <citation type="submission" date="2023-06" db="EMBL/GenBank/DDBJ databases">
        <authorList>
            <consortium name="Lawrence Berkeley National Laboratory"/>
            <person name="Mondo S.J."/>
            <person name="Hensen N."/>
            <person name="Bonometti L."/>
            <person name="Westerberg I."/>
            <person name="Brannstrom I.O."/>
            <person name="Guillou S."/>
            <person name="Cros-Aarteil S."/>
            <person name="Calhoun S."/>
            <person name="Haridas S."/>
            <person name="Kuo A."/>
            <person name="Pangilinan J."/>
            <person name="Riley R."/>
            <person name="Labutti K."/>
            <person name="Andreopoulos B."/>
            <person name="Lipzen A."/>
            <person name="Chen C."/>
            <person name="Yanf M."/>
            <person name="Daum C."/>
            <person name="Ng V."/>
            <person name="Clum A."/>
            <person name="Steindorff A."/>
            <person name="Ohm R."/>
            <person name="Martin F."/>
            <person name="Silar P."/>
            <person name="Natvig D."/>
            <person name="Lalanne C."/>
            <person name="Gautier V."/>
            <person name="Ament-Velasquez S.L."/>
            <person name="Kruys A."/>
            <person name="Hutchinson M.I."/>
            <person name="Powell A.J."/>
            <person name="Barry K."/>
            <person name="Miller A.N."/>
            <person name="Grigoriev I.V."/>
            <person name="Debuchy R."/>
            <person name="Gladieux P."/>
            <person name="Thoren M.H."/>
            <person name="Johannesson H."/>
        </authorList>
    </citation>
    <scope>NUCLEOTIDE SEQUENCE</scope>
    <source>
        <strain evidence="1">CBS 333.67</strain>
    </source>
</reference>
<dbReference type="Proteomes" id="UP001273166">
    <property type="component" value="Unassembled WGS sequence"/>
</dbReference>
<gene>
    <name evidence="1" type="ORF">B0T15DRAFT_572038</name>
</gene>
<dbReference type="GeneID" id="87889707"/>
<organism evidence="1 2">
    <name type="scientific">Chaetomium strumarium</name>
    <dbReference type="NCBI Taxonomy" id="1170767"/>
    <lineage>
        <taxon>Eukaryota</taxon>
        <taxon>Fungi</taxon>
        <taxon>Dikarya</taxon>
        <taxon>Ascomycota</taxon>
        <taxon>Pezizomycotina</taxon>
        <taxon>Sordariomycetes</taxon>
        <taxon>Sordariomycetidae</taxon>
        <taxon>Sordariales</taxon>
        <taxon>Chaetomiaceae</taxon>
        <taxon>Chaetomium</taxon>
    </lineage>
</organism>
<dbReference type="AlphaFoldDB" id="A0AAJ0M7G4"/>
<dbReference type="EMBL" id="JAUDZG010000001">
    <property type="protein sequence ID" value="KAK3311734.1"/>
    <property type="molecule type" value="Genomic_DNA"/>
</dbReference>
<protein>
    <submittedName>
        <fullName evidence="1">Uncharacterized protein</fullName>
    </submittedName>
</protein>
<keyword evidence="2" id="KW-1185">Reference proteome</keyword>
<sequence length="151" mass="15909">MGLWQNGDETVLVSPNNLLRFWIFIYRVSPLTYFINGIVSAGLANAHVTCSAVETLSIPPPADFIGICGQYLAPYIASAGGYMANPEVNAGSAGLGGLRGGAAACLYCPVSDVNAVLQQLGIDMDTGHAWRDTGFLVAYIVFNALAVFGVY</sequence>
<accession>A0AAJ0M7G4</accession>
<comment type="caution">
    <text evidence="1">The sequence shown here is derived from an EMBL/GenBank/DDBJ whole genome shotgun (WGS) entry which is preliminary data.</text>
</comment>
<name>A0AAJ0M7G4_9PEZI</name>
<reference evidence="1" key="1">
    <citation type="journal article" date="2023" name="Mol. Phylogenet. Evol.">
        <title>Genome-scale phylogeny and comparative genomics of the fungal order Sordariales.</title>
        <authorList>
            <person name="Hensen N."/>
            <person name="Bonometti L."/>
            <person name="Westerberg I."/>
            <person name="Brannstrom I.O."/>
            <person name="Guillou S."/>
            <person name="Cros-Aarteil S."/>
            <person name="Calhoun S."/>
            <person name="Haridas S."/>
            <person name="Kuo A."/>
            <person name="Mondo S."/>
            <person name="Pangilinan J."/>
            <person name="Riley R."/>
            <person name="LaButti K."/>
            <person name="Andreopoulos B."/>
            <person name="Lipzen A."/>
            <person name="Chen C."/>
            <person name="Yan M."/>
            <person name="Daum C."/>
            <person name="Ng V."/>
            <person name="Clum A."/>
            <person name="Steindorff A."/>
            <person name="Ohm R.A."/>
            <person name="Martin F."/>
            <person name="Silar P."/>
            <person name="Natvig D.O."/>
            <person name="Lalanne C."/>
            <person name="Gautier V."/>
            <person name="Ament-Velasquez S.L."/>
            <person name="Kruys A."/>
            <person name="Hutchinson M.I."/>
            <person name="Powell A.J."/>
            <person name="Barry K."/>
            <person name="Miller A.N."/>
            <person name="Grigoriev I.V."/>
            <person name="Debuchy R."/>
            <person name="Gladieux P."/>
            <person name="Hiltunen Thoren M."/>
            <person name="Johannesson H."/>
        </authorList>
    </citation>
    <scope>NUCLEOTIDE SEQUENCE</scope>
    <source>
        <strain evidence="1">CBS 333.67</strain>
    </source>
</reference>
<proteinExistence type="predicted"/>
<dbReference type="RefSeq" id="XP_062727514.1">
    <property type="nucleotide sequence ID" value="XM_062870878.1"/>
</dbReference>
<evidence type="ECO:0000313" key="2">
    <source>
        <dbReference type="Proteomes" id="UP001273166"/>
    </source>
</evidence>
<evidence type="ECO:0000313" key="1">
    <source>
        <dbReference type="EMBL" id="KAK3311734.1"/>
    </source>
</evidence>